<evidence type="ECO:0000313" key="2">
    <source>
        <dbReference type="Proteomes" id="UP001595773"/>
    </source>
</evidence>
<reference evidence="2" key="1">
    <citation type="journal article" date="2019" name="Int. J. Syst. Evol. Microbiol.">
        <title>The Global Catalogue of Microorganisms (GCM) 10K type strain sequencing project: providing services to taxonomists for standard genome sequencing and annotation.</title>
        <authorList>
            <consortium name="The Broad Institute Genomics Platform"/>
            <consortium name="The Broad Institute Genome Sequencing Center for Infectious Disease"/>
            <person name="Wu L."/>
            <person name="Ma J."/>
        </authorList>
    </citation>
    <scope>NUCLEOTIDE SEQUENCE [LARGE SCALE GENOMIC DNA]</scope>
    <source>
        <strain evidence="2">CGMCC 1.10698</strain>
    </source>
</reference>
<dbReference type="RefSeq" id="WP_230067953.1">
    <property type="nucleotide sequence ID" value="NZ_BAABLL010000001.1"/>
</dbReference>
<dbReference type="SUPFAM" id="SSF53756">
    <property type="entry name" value="UDP-Glycosyltransferase/glycogen phosphorylase"/>
    <property type="match status" value="1"/>
</dbReference>
<organism evidence="1 2">
    <name type="scientific">Arthrobacter cryoconiti</name>
    <dbReference type="NCBI Taxonomy" id="748907"/>
    <lineage>
        <taxon>Bacteria</taxon>
        <taxon>Bacillati</taxon>
        <taxon>Actinomycetota</taxon>
        <taxon>Actinomycetes</taxon>
        <taxon>Micrococcales</taxon>
        <taxon>Micrococcaceae</taxon>
        <taxon>Arthrobacter</taxon>
    </lineage>
</organism>
<proteinExistence type="predicted"/>
<keyword evidence="2" id="KW-1185">Reference proteome</keyword>
<dbReference type="EMBL" id="JBHSCQ010000004">
    <property type="protein sequence ID" value="MFC4264258.1"/>
    <property type="molecule type" value="Genomic_DNA"/>
</dbReference>
<dbReference type="Proteomes" id="UP001595773">
    <property type="component" value="Unassembled WGS sequence"/>
</dbReference>
<dbReference type="Gene3D" id="3.40.50.2000">
    <property type="entry name" value="Glycogen Phosphorylase B"/>
    <property type="match status" value="1"/>
</dbReference>
<comment type="caution">
    <text evidence="1">The sequence shown here is derived from an EMBL/GenBank/DDBJ whole genome shotgun (WGS) entry which is preliminary data.</text>
</comment>
<name>A0ABV8QWQ9_9MICC</name>
<gene>
    <name evidence="1" type="ORF">ACFOW9_01420</name>
</gene>
<sequence>MGSPATEPFLDALAGPLMRLNQEIPLRLRIISRGRRSFGALDEIVDRVDWQADTFGSQLADADAGLMPLPDTQFTRGKCAYKLLQYGAAALPVIGSPVGVNRNVLGQLGGLSASNADEWESAIRSLFASTSAERRGMGEQARFGVDRGFSFRAWAPQWAAAVRL</sequence>
<protein>
    <submittedName>
        <fullName evidence="1">Glycosyltransferase</fullName>
    </submittedName>
</protein>
<evidence type="ECO:0000313" key="1">
    <source>
        <dbReference type="EMBL" id="MFC4264258.1"/>
    </source>
</evidence>
<accession>A0ABV8QWQ9</accession>